<evidence type="ECO:0000313" key="3">
    <source>
        <dbReference type="Proteomes" id="UP000595197"/>
    </source>
</evidence>
<gene>
    <name evidence="2" type="ORF">IGS68_09145</name>
</gene>
<feature type="region of interest" description="Disordered" evidence="1">
    <location>
        <begin position="44"/>
        <end position="65"/>
    </location>
</feature>
<evidence type="ECO:0000313" key="2">
    <source>
        <dbReference type="EMBL" id="QQP92369.1"/>
    </source>
</evidence>
<keyword evidence="3" id="KW-1185">Reference proteome</keyword>
<name>A0ABX7BD85_9PROT</name>
<dbReference type="Proteomes" id="UP000595197">
    <property type="component" value="Chromosome"/>
</dbReference>
<reference evidence="2" key="1">
    <citation type="submission" date="2021-02" db="EMBL/GenBank/DDBJ databases">
        <title>Skermanella TT6 skin isolate.</title>
        <authorList>
            <person name="Lee K."/>
            <person name="Ganzorig M."/>
        </authorList>
    </citation>
    <scope>NUCLEOTIDE SEQUENCE</scope>
    <source>
        <strain evidence="2">TT6</strain>
    </source>
</reference>
<protein>
    <recommendedName>
        <fullName evidence="4">Hypervirulence associated protein TUDOR domain-containing protein</fullName>
    </recommendedName>
</protein>
<accession>A0ABX7BD85</accession>
<proteinExistence type="predicted"/>
<evidence type="ECO:0008006" key="4">
    <source>
        <dbReference type="Google" id="ProtNLM"/>
    </source>
</evidence>
<sequence length="65" mass="7404">MSEVGHHKYEVGQLVDFTPAASPREKSVGRYEIVRHLPPEGADNQYRVKSVQNNQERVVRESQLG</sequence>
<dbReference type="EMBL" id="CP067420">
    <property type="protein sequence ID" value="QQP92369.1"/>
    <property type="molecule type" value="Genomic_DNA"/>
</dbReference>
<evidence type="ECO:0000256" key="1">
    <source>
        <dbReference type="SAM" id="MobiDB-lite"/>
    </source>
</evidence>
<organism evidence="2 3">
    <name type="scientific">Skermanella cutis</name>
    <dbReference type="NCBI Taxonomy" id="2775420"/>
    <lineage>
        <taxon>Bacteria</taxon>
        <taxon>Pseudomonadati</taxon>
        <taxon>Pseudomonadota</taxon>
        <taxon>Alphaproteobacteria</taxon>
        <taxon>Rhodospirillales</taxon>
        <taxon>Azospirillaceae</taxon>
        <taxon>Skermanella</taxon>
    </lineage>
</organism>